<evidence type="ECO:0000313" key="2">
    <source>
        <dbReference type="Proteomes" id="UP000594592"/>
    </source>
</evidence>
<accession>A0A7S9E0J9</accession>
<gene>
    <name evidence="1" type="ORF">IUJ34_15675</name>
</gene>
<evidence type="ECO:0000313" key="1">
    <source>
        <dbReference type="EMBL" id="QPG07350.1"/>
    </source>
</evidence>
<dbReference type="Proteomes" id="UP000594592">
    <property type="component" value="Chromosome"/>
</dbReference>
<name>A0A7S9E0J9_KLEPN</name>
<dbReference type="EMBL" id="CP064820">
    <property type="protein sequence ID" value="QPG07350.1"/>
    <property type="molecule type" value="Genomic_DNA"/>
</dbReference>
<dbReference type="AlphaFoldDB" id="A0A7S9E0J9"/>
<reference evidence="1 2" key="1">
    <citation type="submission" date="2020-11" db="EMBL/GenBank/DDBJ databases">
        <title>Whole Genome sequence of MDR strain of Klebsiella pneumoniae K219 isolated from sputum.</title>
        <authorList>
            <person name="Aditi B.P."/>
            <person name="Mahalakshmi K."/>
            <person name="Naveen Kumar V."/>
        </authorList>
    </citation>
    <scope>NUCLEOTIDE SEQUENCE [LARGE SCALE GENOMIC DNA]</scope>
    <source>
        <strain evidence="1 2">K219</strain>
    </source>
</reference>
<protein>
    <submittedName>
        <fullName evidence="1">Uncharacterized protein</fullName>
    </submittedName>
</protein>
<sequence>MLLAPPIAVCAGISGFLAKDDEALPVASKRWLNEYSQLMHKNAVKVVGSNSPQSIEQGFIL</sequence>
<organism evidence="1 2">
    <name type="scientific">Klebsiella pneumoniae subsp. pneumoniae</name>
    <dbReference type="NCBI Taxonomy" id="72407"/>
    <lineage>
        <taxon>Bacteria</taxon>
        <taxon>Pseudomonadati</taxon>
        <taxon>Pseudomonadota</taxon>
        <taxon>Gammaproteobacteria</taxon>
        <taxon>Enterobacterales</taxon>
        <taxon>Enterobacteriaceae</taxon>
        <taxon>Klebsiella/Raoultella group</taxon>
        <taxon>Klebsiella</taxon>
        <taxon>Klebsiella pneumoniae complex</taxon>
    </lineage>
</organism>
<proteinExistence type="predicted"/>